<protein>
    <submittedName>
        <fullName evidence="1">Uncharacterized protein</fullName>
    </submittedName>
</protein>
<reference evidence="1" key="2">
    <citation type="submission" date="2021-01" db="EMBL/GenBank/DDBJ databases">
        <authorList>
            <person name="Schikora-Tamarit M.A."/>
        </authorList>
    </citation>
    <scope>NUCLEOTIDE SEQUENCE</scope>
    <source>
        <strain evidence="1">CBS6341</strain>
    </source>
</reference>
<evidence type="ECO:0000313" key="2">
    <source>
        <dbReference type="Proteomes" id="UP000769528"/>
    </source>
</evidence>
<sequence length="79" mass="8879">MGLATFVDLKVLFVKKLDLRSLLLLENKTFDSVSMAKMSSDLRYLNLMGASLILIELRIGCSSLEEYAMQKPSDLKSAY</sequence>
<name>A0A9P8P8P4_9ASCO</name>
<dbReference type="EMBL" id="JAEUBF010001377">
    <property type="protein sequence ID" value="KAH3667808.1"/>
    <property type="molecule type" value="Genomic_DNA"/>
</dbReference>
<comment type="caution">
    <text evidence="1">The sequence shown here is derived from an EMBL/GenBank/DDBJ whole genome shotgun (WGS) entry which is preliminary data.</text>
</comment>
<dbReference type="AlphaFoldDB" id="A0A9P8P8P4"/>
<proteinExistence type="predicted"/>
<accession>A0A9P8P8P4</accession>
<gene>
    <name evidence="1" type="ORF">WICMUC_005208</name>
</gene>
<dbReference type="Proteomes" id="UP000769528">
    <property type="component" value="Unassembled WGS sequence"/>
</dbReference>
<evidence type="ECO:0000313" key="1">
    <source>
        <dbReference type="EMBL" id="KAH3667808.1"/>
    </source>
</evidence>
<reference evidence="1" key="1">
    <citation type="journal article" date="2021" name="Open Biol.">
        <title>Shared evolutionary footprints suggest mitochondrial oxidative damage underlies multiple complex I losses in fungi.</title>
        <authorList>
            <person name="Schikora-Tamarit M.A."/>
            <person name="Marcet-Houben M."/>
            <person name="Nosek J."/>
            <person name="Gabaldon T."/>
        </authorList>
    </citation>
    <scope>NUCLEOTIDE SEQUENCE</scope>
    <source>
        <strain evidence="1">CBS6341</strain>
    </source>
</reference>
<keyword evidence="2" id="KW-1185">Reference proteome</keyword>
<organism evidence="1 2">
    <name type="scientific">Wickerhamomyces mucosus</name>
    <dbReference type="NCBI Taxonomy" id="1378264"/>
    <lineage>
        <taxon>Eukaryota</taxon>
        <taxon>Fungi</taxon>
        <taxon>Dikarya</taxon>
        <taxon>Ascomycota</taxon>
        <taxon>Saccharomycotina</taxon>
        <taxon>Saccharomycetes</taxon>
        <taxon>Phaffomycetales</taxon>
        <taxon>Wickerhamomycetaceae</taxon>
        <taxon>Wickerhamomyces</taxon>
    </lineage>
</organism>